<evidence type="ECO:0000256" key="2">
    <source>
        <dbReference type="ARBA" id="ARBA00023002"/>
    </source>
</evidence>
<dbReference type="EMBL" id="HBKN01003252">
    <property type="protein sequence ID" value="CAE2193460.1"/>
    <property type="molecule type" value="Transcribed_RNA"/>
</dbReference>
<name>A0A6U5WAN2_GUITH</name>
<evidence type="ECO:0000313" key="13">
    <source>
        <dbReference type="EMBL" id="CAE2193465.1"/>
    </source>
</evidence>
<dbReference type="EMBL" id="HBKN01003257">
    <property type="protein sequence ID" value="CAE2193465.1"/>
    <property type="molecule type" value="Transcribed_RNA"/>
</dbReference>
<dbReference type="SUPFAM" id="SSF52402">
    <property type="entry name" value="Adenine nucleotide alpha hydrolases-like"/>
    <property type="match status" value="1"/>
</dbReference>
<reference evidence="11" key="1">
    <citation type="submission" date="2021-01" db="EMBL/GenBank/DDBJ databases">
        <authorList>
            <person name="Corre E."/>
            <person name="Pelletier E."/>
            <person name="Niang G."/>
            <person name="Scheremetjew M."/>
            <person name="Finn R."/>
            <person name="Kale V."/>
            <person name="Holt S."/>
            <person name="Cochrane G."/>
            <person name="Meng A."/>
            <person name="Brown T."/>
            <person name="Cohen L."/>
        </authorList>
    </citation>
    <scope>NUCLEOTIDE SEQUENCE</scope>
    <source>
        <strain evidence="11">CCMP 2712</strain>
    </source>
</reference>
<dbReference type="Pfam" id="PF00085">
    <property type="entry name" value="Thioredoxin"/>
    <property type="match status" value="1"/>
</dbReference>
<dbReference type="InterPro" id="IPR004511">
    <property type="entry name" value="PAPS/APS_Rdtase"/>
</dbReference>
<dbReference type="EMBL" id="HBKN01003256">
    <property type="protein sequence ID" value="CAE2193464.1"/>
    <property type="molecule type" value="Transcribed_RNA"/>
</dbReference>
<dbReference type="CDD" id="cd23945">
    <property type="entry name" value="PAPS_reductase"/>
    <property type="match status" value="1"/>
</dbReference>
<evidence type="ECO:0000313" key="6">
    <source>
        <dbReference type="EMBL" id="CAE2193457.1"/>
    </source>
</evidence>
<gene>
    <name evidence="6" type="ORF">GTHE00462_LOCUS2768</name>
    <name evidence="7" type="ORF">GTHE00462_LOCUS2769</name>
    <name evidence="8" type="ORF">GTHE00462_LOCUS2770</name>
    <name evidence="9" type="ORF">GTHE00462_LOCUS2771</name>
    <name evidence="10" type="ORF">GTHE00462_LOCUS2773</name>
    <name evidence="11" type="ORF">GTHE00462_LOCUS2774</name>
    <name evidence="12" type="ORF">GTHE00462_LOCUS2775</name>
    <name evidence="13" type="ORF">GTHE00462_LOCUS2776</name>
    <name evidence="14" type="ORF">GTHE00462_LOCUS2777</name>
    <name evidence="15" type="ORF">GTHE00462_LOCUS2779</name>
    <name evidence="16" type="ORF">GTHE00462_LOCUS2780</name>
</gene>
<keyword evidence="2" id="KW-0560">Oxidoreductase</keyword>
<protein>
    <recommendedName>
        <fullName evidence="5">Thioredoxin domain-containing protein</fullName>
    </recommendedName>
</protein>
<dbReference type="InterPro" id="IPR017937">
    <property type="entry name" value="Thioredoxin_CS"/>
</dbReference>
<dbReference type="PANTHER" id="PTHR46509">
    <property type="entry name" value="PHOSPHOADENOSINE PHOSPHOSULFATE REDUCTASE"/>
    <property type="match status" value="1"/>
</dbReference>
<evidence type="ECO:0000256" key="4">
    <source>
        <dbReference type="SAM" id="Phobius"/>
    </source>
</evidence>
<comment type="pathway">
    <text evidence="3">Sulfur metabolism; hydrogen sulfide biosynthesis; sulfite from sulfate.</text>
</comment>
<feature type="domain" description="Thioredoxin" evidence="5">
    <location>
        <begin position="323"/>
        <end position="475"/>
    </location>
</feature>
<dbReference type="InterPro" id="IPR013766">
    <property type="entry name" value="Thioredoxin_domain"/>
</dbReference>
<dbReference type="EMBL" id="HBKN01003249">
    <property type="protein sequence ID" value="CAE2193457.1"/>
    <property type="molecule type" value="Transcribed_RNA"/>
</dbReference>
<keyword evidence="4" id="KW-0472">Membrane</keyword>
<evidence type="ECO:0000313" key="15">
    <source>
        <dbReference type="EMBL" id="CAE2193468.1"/>
    </source>
</evidence>
<evidence type="ECO:0000259" key="5">
    <source>
        <dbReference type="PROSITE" id="PS51352"/>
    </source>
</evidence>
<dbReference type="EMBL" id="HBKN01003254">
    <property type="protein sequence ID" value="CAE2193462.1"/>
    <property type="molecule type" value="Transcribed_RNA"/>
</dbReference>
<dbReference type="EMBL" id="HBKN01003250">
    <property type="protein sequence ID" value="CAE2193458.1"/>
    <property type="molecule type" value="Transcribed_RNA"/>
</dbReference>
<evidence type="ECO:0000313" key="12">
    <source>
        <dbReference type="EMBL" id="CAE2193464.1"/>
    </source>
</evidence>
<dbReference type="EMBL" id="HBKN01003261">
    <property type="protein sequence ID" value="CAE2193469.1"/>
    <property type="molecule type" value="Transcribed_RNA"/>
</dbReference>
<dbReference type="Pfam" id="PF01507">
    <property type="entry name" value="PAPS_reduct"/>
    <property type="match status" value="1"/>
</dbReference>
<evidence type="ECO:0000313" key="11">
    <source>
        <dbReference type="EMBL" id="CAE2193463.1"/>
    </source>
</evidence>
<feature type="transmembrane region" description="Helical" evidence="4">
    <location>
        <begin position="21"/>
        <end position="44"/>
    </location>
</feature>
<dbReference type="EMBL" id="HBKN01003258">
    <property type="protein sequence ID" value="CAE2193466.1"/>
    <property type="molecule type" value="Transcribed_RNA"/>
</dbReference>
<dbReference type="HAMAP" id="MF_00063">
    <property type="entry name" value="CysH"/>
    <property type="match status" value="1"/>
</dbReference>
<evidence type="ECO:0000313" key="9">
    <source>
        <dbReference type="EMBL" id="CAE2193460.1"/>
    </source>
</evidence>
<evidence type="ECO:0000313" key="8">
    <source>
        <dbReference type="EMBL" id="CAE2193459.1"/>
    </source>
</evidence>
<dbReference type="PROSITE" id="PS51352">
    <property type="entry name" value="THIOREDOXIN_2"/>
    <property type="match status" value="1"/>
</dbReference>
<dbReference type="NCBIfam" id="NF002537">
    <property type="entry name" value="PRK02090.1"/>
    <property type="match status" value="1"/>
</dbReference>
<dbReference type="CDD" id="cd02961">
    <property type="entry name" value="PDI_a_family"/>
    <property type="match status" value="1"/>
</dbReference>
<dbReference type="Gene3D" id="3.40.30.10">
    <property type="entry name" value="Glutaredoxin"/>
    <property type="match status" value="1"/>
</dbReference>
<dbReference type="PANTHER" id="PTHR46509:SF1">
    <property type="entry name" value="PHOSPHOADENOSINE PHOSPHOSULFATE REDUCTASE"/>
    <property type="match status" value="1"/>
</dbReference>
<evidence type="ECO:0000313" key="7">
    <source>
        <dbReference type="EMBL" id="CAE2193458.1"/>
    </source>
</evidence>
<keyword evidence="4" id="KW-0812">Transmembrane</keyword>
<dbReference type="GO" id="GO:0004604">
    <property type="term" value="F:phosphoadenylyl-sulfate reductase (thioredoxin) activity"/>
    <property type="evidence" value="ECO:0007669"/>
    <property type="project" value="InterPro"/>
</dbReference>
<dbReference type="GO" id="GO:0019379">
    <property type="term" value="P:sulfate assimilation, phosphoadenylyl sulfate reduction by phosphoadenylyl-sulfate reductase (thioredoxin)"/>
    <property type="evidence" value="ECO:0007669"/>
    <property type="project" value="InterPro"/>
</dbReference>
<dbReference type="Gene3D" id="3.40.50.620">
    <property type="entry name" value="HUPs"/>
    <property type="match status" value="1"/>
</dbReference>
<keyword evidence="4" id="KW-1133">Transmembrane helix</keyword>
<dbReference type="EMBL" id="HBKN01003251">
    <property type="protein sequence ID" value="CAE2193459.1"/>
    <property type="molecule type" value="Transcribed_RNA"/>
</dbReference>
<accession>A0A6U5WAN2</accession>
<dbReference type="GO" id="GO:0005737">
    <property type="term" value="C:cytoplasm"/>
    <property type="evidence" value="ECO:0007669"/>
    <property type="project" value="TreeGrafter"/>
</dbReference>
<organism evidence="11">
    <name type="scientific">Guillardia theta</name>
    <name type="common">Cryptophyte</name>
    <name type="synonym">Cryptomonas phi</name>
    <dbReference type="NCBI Taxonomy" id="55529"/>
    <lineage>
        <taxon>Eukaryota</taxon>
        <taxon>Cryptophyceae</taxon>
        <taxon>Pyrenomonadales</taxon>
        <taxon>Geminigeraceae</taxon>
        <taxon>Guillardia</taxon>
    </lineage>
</organism>
<dbReference type="InterPro" id="IPR014729">
    <property type="entry name" value="Rossmann-like_a/b/a_fold"/>
</dbReference>
<comment type="similarity">
    <text evidence="1">Belongs to the PAPS reductase family. CysH subfamily.</text>
</comment>
<dbReference type="SUPFAM" id="SSF52833">
    <property type="entry name" value="Thioredoxin-like"/>
    <property type="match status" value="1"/>
</dbReference>
<dbReference type="InterPro" id="IPR036249">
    <property type="entry name" value="Thioredoxin-like_sf"/>
</dbReference>
<dbReference type="AlphaFoldDB" id="A0A6U5WAN2"/>
<dbReference type="InterPro" id="IPR002500">
    <property type="entry name" value="PAPS_reduct_dom"/>
</dbReference>
<dbReference type="EMBL" id="HBKN01003255">
    <property type="protein sequence ID" value="CAE2193463.1"/>
    <property type="molecule type" value="Transcribed_RNA"/>
</dbReference>
<evidence type="ECO:0000313" key="10">
    <source>
        <dbReference type="EMBL" id="CAE2193462.1"/>
    </source>
</evidence>
<dbReference type="PROSITE" id="PS00194">
    <property type="entry name" value="THIOREDOXIN_1"/>
    <property type="match status" value="1"/>
</dbReference>
<dbReference type="EMBL" id="HBKN01003260">
    <property type="protein sequence ID" value="CAE2193468.1"/>
    <property type="molecule type" value="Transcribed_RNA"/>
</dbReference>
<evidence type="ECO:0000313" key="16">
    <source>
        <dbReference type="EMBL" id="CAE2193469.1"/>
    </source>
</evidence>
<proteinExistence type="inferred from homology"/>
<evidence type="ECO:0000313" key="14">
    <source>
        <dbReference type="EMBL" id="CAE2193466.1"/>
    </source>
</evidence>
<sequence>MRRLRRLTKARRPACMWPPSSSDVFQSLVFVAVAVNLLIIVHFAPSIFSEALSNTVDLVSSYKTAYDLHVPSIRISNTLSEVGARNLSEAFEKFPWEQQPTRLLSWINLTFRPNKTGPTWVQMTSFGPQGIALLHHIQKLDLIRHTRIVTVDTLHLFPETYDLIAKAKDFFKLGDNLKVYKSLEGSRENFEKAYGSKLWKVDLQLFEFLTKIEPTRRALNELGVLAWVTGRRRSQGGERSHLPLVEVDQNDNRVKVNPFVVWEREDVWKYIKKHNLPYNALHDRGYTSIGDTISTDKSSEFDSERAGRWKSVAGKSECGIHLPMNYQSLQDFVTRSKQLRHGYLWDYDARAEATKLGIKIVTEETFEQDVVTSKENILIDIYAPWCPHCRLMDPEFRKLASLVASDSNHTFRNSLKLARMDGWQNHVPAAYSDKFNVEAFPSLYLVMKKSSLRVSRYGSFHHSSFILNWVRQELAKR</sequence>
<evidence type="ECO:0000256" key="3">
    <source>
        <dbReference type="ARBA" id="ARBA00024327"/>
    </source>
</evidence>
<evidence type="ECO:0000256" key="1">
    <source>
        <dbReference type="ARBA" id="ARBA00009732"/>
    </source>
</evidence>
<dbReference type="NCBIfam" id="TIGR00434">
    <property type="entry name" value="cysH"/>
    <property type="match status" value="1"/>
</dbReference>